<protein>
    <submittedName>
        <fullName evidence="1">16166_t:CDS:1</fullName>
    </submittedName>
</protein>
<gene>
    <name evidence="1" type="ORF">SPELUC_LOCUS11401</name>
</gene>
<evidence type="ECO:0000313" key="1">
    <source>
        <dbReference type="EMBL" id="CAG8703551.1"/>
    </source>
</evidence>
<dbReference type="EMBL" id="CAJVPW010024106">
    <property type="protein sequence ID" value="CAG8703551.1"/>
    <property type="molecule type" value="Genomic_DNA"/>
</dbReference>
<evidence type="ECO:0000313" key="2">
    <source>
        <dbReference type="Proteomes" id="UP000789366"/>
    </source>
</evidence>
<keyword evidence="2" id="KW-1185">Reference proteome</keyword>
<organism evidence="1 2">
    <name type="scientific">Cetraspora pellucida</name>
    <dbReference type="NCBI Taxonomy" id="1433469"/>
    <lineage>
        <taxon>Eukaryota</taxon>
        <taxon>Fungi</taxon>
        <taxon>Fungi incertae sedis</taxon>
        <taxon>Mucoromycota</taxon>
        <taxon>Glomeromycotina</taxon>
        <taxon>Glomeromycetes</taxon>
        <taxon>Diversisporales</taxon>
        <taxon>Gigasporaceae</taxon>
        <taxon>Cetraspora</taxon>
    </lineage>
</organism>
<name>A0ACA9PD96_9GLOM</name>
<sequence>IHAAYLVAIRKQEQPYYQEEVLDKIKSLDRITTNIFIPSASGYNYVNELDLNMKPDNDDD</sequence>
<dbReference type="Proteomes" id="UP000789366">
    <property type="component" value="Unassembled WGS sequence"/>
</dbReference>
<accession>A0ACA9PD96</accession>
<feature type="non-terminal residue" evidence="1">
    <location>
        <position position="1"/>
    </location>
</feature>
<reference evidence="1" key="1">
    <citation type="submission" date="2021-06" db="EMBL/GenBank/DDBJ databases">
        <authorList>
            <person name="Kallberg Y."/>
            <person name="Tangrot J."/>
            <person name="Rosling A."/>
        </authorList>
    </citation>
    <scope>NUCLEOTIDE SEQUENCE</scope>
    <source>
        <strain evidence="1">28 12/20/2015</strain>
    </source>
</reference>
<comment type="caution">
    <text evidence="1">The sequence shown here is derived from an EMBL/GenBank/DDBJ whole genome shotgun (WGS) entry which is preliminary data.</text>
</comment>
<proteinExistence type="predicted"/>